<proteinExistence type="inferred from homology"/>
<evidence type="ECO:0000256" key="3">
    <source>
        <dbReference type="ARBA" id="ARBA00022589"/>
    </source>
</evidence>
<dbReference type="GO" id="GO:0009820">
    <property type="term" value="P:alkaloid metabolic process"/>
    <property type="evidence" value="ECO:0007669"/>
    <property type="project" value="UniProtKB-KW"/>
</dbReference>
<dbReference type="EMBL" id="JAPEUY010000006">
    <property type="protein sequence ID" value="KAJ4372057.1"/>
    <property type="molecule type" value="Genomic_DNA"/>
</dbReference>
<keyword evidence="7" id="KW-1185">Reference proteome</keyword>
<evidence type="ECO:0000256" key="4">
    <source>
        <dbReference type="ARBA" id="ARBA00023002"/>
    </source>
</evidence>
<evidence type="ECO:0000313" key="6">
    <source>
        <dbReference type="EMBL" id="KAJ4372057.1"/>
    </source>
</evidence>
<dbReference type="GO" id="GO:0016491">
    <property type="term" value="F:oxidoreductase activity"/>
    <property type="evidence" value="ECO:0007669"/>
    <property type="project" value="UniProtKB-KW"/>
</dbReference>
<protein>
    <recommendedName>
        <fullName evidence="5">NmrA-like domain-containing protein</fullName>
    </recommendedName>
</protein>
<dbReference type="InterPro" id="IPR008030">
    <property type="entry name" value="NmrA-like"/>
</dbReference>
<comment type="similarity">
    <text evidence="2">Belongs to the fgaFS/easG family.</text>
</comment>
<name>A0A9W8YAS9_9PLEO</name>
<comment type="pathway">
    <text evidence="1">Alkaloid biosynthesis; ergot alkaloid biosynthesis.</text>
</comment>
<dbReference type="PANTHER" id="PTHR43162">
    <property type="match status" value="1"/>
</dbReference>
<dbReference type="Gene3D" id="3.40.50.720">
    <property type="entry name" value="NAD(P)-binding Rossmann-like Domain"/>
    <property type="match status" value="1"/>
</dbReference>
<dbReference type="AlphaFoldDB" id="A0A9W8YAS9"/>
<dbReference type="PANTHER" id="PTHR43162:SF1">
    <property type="entry name" value="PRESTALK A DIFFERENTIATION PROTEIN A"/>
    <property type="match status" value="1"/>
</dbReference>
<dbReference type="NCBIfam" id="TIGR03649">
    <property type="entry name" value="ergot_EASG"/>
    <property type="match status" value="1"/>
</dbReference>
<accession>A0A9W8YAS9</accession>
<dbReference type="Gene3D" id="3.90.25.10">
    <property type="entry name" value="UDP-galactose 4-epimerase, domain 1"/>
    <property type="match status" value="1"/>
</dbReference>
<gene>
    <name evidence="6" type="ORF">N0V83_003830</name>
</gene>
<evidence type="ECO:0000256" key="2">
    <source>
        <dbReference type="ARBA" id="ARBA00005372"/>
    </source>
</evidence>
<evidence type="ECO:0000259" key="5">
    <source>
        <dbReference type="Pfam" id="PF05368"/>
    </source>
</evidence>
<feature type="domain" description="NmrA-like" evidence="5">
    <location>
        <begin position="125"/>
        <end position="233"/>
    </location>
</feature>
<dbReference type="InterPro" id="IPR036291">
    <property type="entry name" value="NAD(P)-bd_dom_sf"/>
</dbReference>
<comment type="caution">
    <text evidence="6">The sequence shown here is derived from an EMBL/GenBank/DDBJ whole genome shotgun (WGS) entry which is preliminary data.</text>
</comment>
<dbReference type="Pfam" id="PF05368">
    <property type="entry name" value="NmrA"/>
    <property type="match status" value="1"/>
</dbReference>
<keyword evidence="4" id="KW-0560">Oxidoreductase</keyword>
<evidence type="ECO:0000256" key="1">
    <source>
        <dbReference type="ARBA" id="ARBA00005107"/>
    </source>
</evidence>
<dbReference type="SUPFAM" id="SSF51735">
    <property type="entry name" value="NAD(P)-binding Rossmann-fold domains"/>
    <property type="match status" value="1"/>
</dbReference>
<keyword evidence="3" id="KW-0017">Alkaloid metabolism</keyword>
<reference evidence="6" key="1">
    <citation type="submission" date="2022-10" db="EMBL/GenBank/DDBJ databases">
        <title>Tapping the CABI collections for fungal endophytes: first genome assemblies for Collariella, Neodidymelliopsis, Ascochyta clinopodiicola, Didymella pomorum, Didymosphaeria variabile, Neocosmospora piperis and Neocucurbitaria cava.</title>
        <authorList>
            <person name="Hill R."/>
        </authorList>
    </citation>
    <scope>NUCLEOTIDE SEQUENCE</scope>
    <source>
        <strain evidence="6">IMI 356814</strain>
    </source>
</reference>
<dbReference type="Proteomes" id="UP001140560">
    <property type="component" value="Unassembled WGS sequence"/>
</dbReference>
<dbReference type="InterPro" id="IPR019901">
    <property type="entry name" value="Ergot_alkaloid_biosynthesis"/>
</dbReference>
<dbReference type="InterPro" id="IPR051604">
    <property type="entry name" value="Ergot_Alk_Oxidoreductase"/>
</dbReference>
<organism evidence="6 7">
    <name type="scientific">Neocucurbitaria cava</name>
    <dbReference type="NCBI Taxonomy" id="798079"/>
    <lineage>
        <taxon>Eukaryota</taxon>
        <taxon>Fungi</taxon>
        <taxon>Dikarya</taxon>
        <taxon>Ascomycota</taxon>
        <taxon>Pezizomycotina</taxon>
        <taxon>Dothideomycetes</taxon>
        <taxon>Pleosporomycetidae</taxon>
        <taxon>Pleosporales</taxon>
        <taxon>Pleosporineae</taxon>
        <taxon>Cucurbitariaceae</taxon>
        <taxon>Neocucurbitaria</taxon>
    </lineage>
</organism>
<evidence type="ECO:0000313" key="7">
    <source>
        <dbReference type="Proteomes" id="UP001140560"/>
    </source>
</evidence>
<sequence length="282" mass="31351">MTVLLLGGTGKTATRVATHLKDANIPFLLASRRGPDAAPHGYAAVKFDWADESTWTTSFENNNIETIYMMQPNVAQPWVPMIKFIDLAKSKGAKRFVLCAGTSAALGKDGMGRVWQHYLDTGVEYCVLRPSWFMENLTEPGLVYTISKMNKIFTACQDGRIPFISADDIAEVAFHALTDEKSHNCDHRILGPEILTYDDIATKLSKAIGRKIEHVKLDDEGRFQNLVQAGLSEYFARFMTDLELLAANDFEAGSNDAVKKITGHPPKNFDTFAEENKVAWSP</sequence>
<dbReference type="OrthoDB" id="419598at2759"/>